<protein>
    <submittedName>
        <fullName evidence="1">DUF3515 domain-containing protein</fullName>
    </submittedName>
</protein>
<gene>
    <name evidence="1" type="ORF">ACFFRI_13730</name>
</gene>
<organism evidence="1 2">
    <name type="scientific">Nocardioides plantarum</name>
    <dbReference type="NCBI Taxonomy" id="29299"/>
    <lineage>
        <taxon>Bacteria</taxon>
        <taxon>Bacillati</taxon>
        <taxon>Actinomycetota</taxon>
        <taxon>Actinomycetes</taxon>
        <taxon>Propionibacteriales</taxon>
        <taxon>Nocardioidaceae</taxon>
        <taxon>Nocardioides</taxon>
    </lineage>
</organism>
<reference evidence="1 2" key="1">
    <citation type="submission" date="2024-09" db="EMBL/GenBank/DDBJ databases">
        <authorList>
            <person name="Sun Q."/>
            <person name="Mori K."/>
        </authorList>
    </citation>
    <scope>NUCLEOTIDE SEQUENCE [LARGE SCALE GENOMIC DNA]</scope>
    <source>
        <strain evidence="1 2">JCM 9626</strain>
    </source>
</reference>
<accession>A0ABV5KBN2</accession>
<dbReference type="EMBL" id="JBHMDG010000016">
    <property type="protein sequence ID" value="MFB9314110.1"/>
    <property type="molecule type" value="Genomic_DNA"/>
</dbReference>
<dbReference type="Proteomes" id="UP001589750">
    <property type="component" value="Unassembled WGS sequence"/>
</dbReference>
<dbReference type="InterPro" id="IPR021903">
    <property type="entry name" value="DUF3515"/>
</dbReference>
<keyword evidence="2" id="KW-1185">Reference proteome</keyword>
<sequence length="164" mass="17554">MLALVLVVGAVVVVWWVRRPVEIRSYDLSATDRAACQAFVDDLPDSLADQDRVDVRPDDALGAAYGDPAIVVTCGVPVPDGFDQTSRCDEVNGIGWYIPDGSDNDRSVDLRLAAAGFRPVVEVVVPADLRPSARNLGDDTTAAVLATLAPIVGKHLRQEQRCDG</sequence>
<dbReference type="Pfam" id="PF12028">
    <property type="entry name" value="DUF3515"/>
    <property type="match status" value="1"/>
</dbReference>
<comment type="caution">
    <text evidence="1">The sequence shown here is derived from an EMBL/GenBank/DDBJ whole genome shotgun (WGS) entry which is preliminary data.</text>
</comment>
<proteinExistence type="predicted"/>
<evidence type="ECO:0000313" key="2">
    <source>
        <dbReference type="Proteomes" id="UP001589750"/>
    </source>
</evidence>
<evidence type="ECO:0000313" key="1">
    <source>
        <dbReference type="EMBL" id="MFB9314110.1"/>
    </source>
</evidence>
<name>A0ABV5KBN2_9ACTN</name>
<dbReference type="RefSeq" id="WP_170215415.1">
    <property type="nucleotide sequence ID" value="NZ_JBHMDG010000016.1"/>
</dbReference>